<name>A0A507AVH1_9PEZI</name>
<comment type="caution">
    <text evidence="2">The sequence shown here is derived from an EMBL/GenBank/DDBJ whole genome shotgun (WGS) entry which is preliminary data.</text>
</comment>
<dbReference type="RefSeq" id="XP_030995683.1">
    <property type="nucleotide sequence ID" value="XM_031140219.1"/>
</dbReference>
<keyword evidence="1" id="KW-0175">Coiled coil</keyword>
<reference evidence="2 3" key="1">
    <citation type="submission" date="2019-06" db="EMBL/GenBank/DDBJ databases">
        <title>Draft genome sequence of the filamentous fungus Phialemoniopsis curvata isolated from diesel fuel.</title>
        <authorList>
            <person name="Varaljay V.A."/>
            <person name="Lyon W.J."/>
            <person name="Crouch A.L."/>
            <person name="Drake C.E."/>
            <person name="Hollomon J.M."/>
            <person name="Nadeau L.J."/>
            <person name="Nunn H.S."/>
            <person name="Stevenson B.S."/>
            <person name="Bojanowski C.L."/>
            <person name="Crookes-Goodson W.J."/>
        </authorList>
    </citation>
    <scope>NUCLEOTIDE SEQUENCE [LARGE SCALE GENOMIC DNA]</scope>
    <source>
        <strain evidence="2 3">D216</strain>
    </source>
</reference>
<accession>A0A507AVH1</accession>
<proteinExistence type="predicted"/>
<protein>
    <submittedName>
        <fullName evidence="2">Uncharacterized protein</fullName>
    </submittedName>
</protein>
<dbReference type="InParanoid" id="A0A507AVH1"/>
<dbReference type="GeneID" id="41973119"/>
<feature type="coiled-coil region" evidence="1">
    <location>
        <begin position="136"/>
        <end position="167"/>
    </location>
</feature>
<evidence type="ECO:0000256" key="1">
    <source>
        <dbReference type="SAM" id="Coils"/>
    </source>
</evidence>
<dbReference type="EMBL" id="SKBQ01000030">
    <property type="protein sequence ID" value="TPX13972.1"/>
    <property type="molecule type" value="Genomic_DNA"/>
</dbReference>
<sequence length="227" mass="26393">MATRTARTFPVNRPLLTGRALSSIFAPRMPRMLRAYHIQPQHQTTSLEQARATQTRLRQEMIAQDARIQERLRALHTNGVQAPVSETQELLLEHFRNATKNLHDHLEASDALLQNHVHVSEDRVQKRIQVAEDHIQKHAQAKEDRLQERLQAASDSLQERLQEHLQEHLQAASDSLLERLQAMDTGRFADGERWQLIVQHLDQERRRAKALEAMPWYQRAWASLDAK</sequence>
<gene>
    <name evidence="2" type="ORF">E0L32_005672</name>
</gene>
<evidence type="ECO:0000313" key="3">
    <source>
        <dbReference type="Proteomes" id="UP000319257"/>
    </source>
</evidence>
<dbReference type="AlphaFoldDB" id="A0A507AVH1"/>
<dbReference type="Proteomes" id="UP000319257">
    <property type="component" value="Unassembled WGS sequence"/>
</dbReference>
<evidence type="ECO:0000313" key="2">
    <source>
        <dbReference type="EMBL" id="TPX13972.1"/>
    </source>
</evidence>
<organism evidence="2 3">
    <name type="scientific">Thyridium curvatum</name>
    <dbReference type="NCBI Taxonomy" id="1093900"/>
    <lineage>
        <taxon>Eukaryota</taxon>
        <taxon>Fungi</taxon>
        <taxon>Dikarya</taxon>
        <taxon>Ascomycota</taxon>
        <taxon>Pezizomycotina</taxon>
        <taxon>Sordariomycetes</taxon>
        <taxon>Sordariomycetidae</taxon>
        <taxon>Thyridiales</taxon>
        <taxon>Thyridiaceae</taxon>
        <taxon>Thyridium</taxon>
    </lineage>
</organism>
<keyword evidence="3" id="KW-1185">Reference proteome</keyword>